<comment type="caution">
    <text evidence="3">The sequence shown here is derived from an EMBL/GenBank/DDBJ whole genome shotgun (WGS) entry which is preliminary data.</text>
</comment>
<dbReference type="InterPro" id="IPR014729">
    <property type="entry name" value="Rossmann-like_a/b/a_fold"/>
</dbReference>
<proteinExistence type="inferred from homology"/>
<dbReference type="Gene3D" id="3.40.50.620">
    <property type="entry name" value="HUPs"/>
    <property type="match status" value="2"/>
</dbReference>
<evidence type="ECO:0000313" key="4">
    <source>
        <dbReference type="Proteomes" id="UP001344658"/>
    </source>
</evidence>
<dbReference type="Pfam" id="PF00582">
    <property type="entry name" value="Usp"/>
    <property type="match status" value="2"/>
</dbReference>
<dbReference type="PANTHER" id="PTHR46268">
    <property type="entry name" value="STRESS RESPONSE PROTEIN NHAX"/>
    <property type="match status" value="1"/>
</dbReference>
<dbReference type="PANTHER" id="PTHR46268:SF6">
    <property type="entry name" value="UNIVERSAL STRESS PROTEIN UP12"/>
    <property type="match status" value="1"/>
</dbReference>
<protein>
    <submittedName>
        <fullName evidence="3">Universal stress protein</fullName>
    </submittedName>
</protein>
<dbReference type="EMBL" id="JAZEWV010000013">
    <property type="protein sequence ID" value="MEE4543771.1"/>
    <property type="molecule type" value="Genomic_DNA"/>
</dbReference>
<sequence length="302" mass="31501">MRRTVIAAVDGSSASMAAAEWAAGEALHRGTSLHLLNAVAPRPGSSSLVAPTDPHTRPKNPGWSPFEAADDLGRAHPGLRVTADQVAGQTLPVLFGAADRADLLVLGSHGTGAVSGFLLGSVALTVVGQSPVPVILVRAGHQAAGEHRPDDRHRATTGTPFLDVVLGLDLVRPSERLIEFGFEAAARRAATLRVVHGWNAQVPYGFGDGEPDDGSGNRLATQVTGALAAILEPWRSKFPHTDVVGETMVGRADRHLLDAASQASLLVIGRRPRASRVAAHIGATSHSVLHRALTPVAVVPHE</sequence>
<dbReference type="InterPro" id="IPR006015">
    <property type="entry name" value="Universal_stress_UspA"/>
</dbReference>
<accession>A0ABU7PD99</accession>
<reference evidence="3 4" key="1">
    <citation type="submission" date="2023-12" db="EMBL/GenBank/DDBJ databases">
        <title>Streptomyces sp. V4-01.</title>
        <authorList>
            <person name="Somphong A."/>
            <person name="Phongsopitanun W."/>
        </authorList>
    </citation>
    <scope>NUCLEOTIDE SEQUENCE [LARGE SCALE GENOMIC DNA]</scope>
    <source>
        <strain evidence="3 4">V4-01</strain>
    </source>
</reference>
<feature type="domain" description="UspA" evidence="2">
    <location>
        <begin position="1"/>
        <end position="138"/>
    </location>
</feature>
<dbReference type="RefSeq" id="WP_330796505.1">
    <property type="nucleotide sequence ID" value="NZ_JAZEWV010000013.1"/>
</dbReference>
<dbReference type="Proteomes" id="UP001344658">
    <property type="component" value="Unassembled WGS sequence"/>
</dbReference>
<dbReference type="PRINTS" id="PR01438">
    <property type="entry name" value="UNVRSLSTRESS"/>
</dbReference>
<gene>
    <name evidence="3" type="ORF">V2S66_17570</name>
</gene>
<organism evidence="3 4">
    <name type="scientific">Actinacidiphila polyblastidii</name>
    <dbReference type="NCBI Taxonomy" id="3110430"/>
    <lineage>
        <taxon>Bacteria</taxon>
        <taxon>Bacillati</taxon>
        <taxon>Actinomycetota</taxon>
        <taxon>Actinomycetes</taxon>
        <taxon>Kitasatosporales</taxon>
        <taxon>Streptomycetaceae</taxon>
        <taxon>Actinacidiphila</taxon>
    </lineage>
</organism>
<comment type="similarity">
    <text evidence="1">Belongs to the universal stress protein A family.</text>
</comment>
<keyword evidence="4" id="KW-1185">Reference proteome</keyword>
<name>A0ABU7PD99_9ACTN</name>
<evidence type="ECO:0000313" key="3">
    <source>
        <dbReference type="EMBL" id="MEE4543771.1"/>
    </source>
</evidence>
<dbReference type="InterPro" id="IPR006016">
    <property type="entry name" value="UspA"/>
</dbReference>
<feature type="domain" description="UspA" evidence="2">
    <location>
        <begin position="164"/>
        <end position="300"/>
    </location>
</feature>
<evidence type="ECO:0000259" key="2">
    <source>
        <dbReference type="Pfam" id="PF00582"/>
    </source>
</evidence>
<evidence type="ECO:0000256" key="1">
    <source>
        <dbReference type="ARBA" id="ARBA00008791"/>
    </source>
</evidence>
<dbReference type="SUPFAM" id="SSF52402">
    <property type="entry name" value="Adenine nucleotide alpha hydrolases-like"/>
    <property type="match status" value="2"/>
</dbReference>